<dbReference type="PRINTS" id="PR00040">
    <property type="entry name" value="HTHMERR"/>
</dbReference>
<dbReference type="RefSeq" id="WP_206104702.1">
    <property type="nucleotide sequence ID" value="NZ_CP070969.1"/>
</dbReference>
<evidence type="ECO:0000313" key="3">
    <source>
        <dbReference type="EMBL" id="QSF47278.1"/>
    </source>
</evidence>
<dbReference type="InterPro" id="IPR000551">
    <property type="entry name" value="MerR-type_HTH_dom"/>
</dbReference>
<dbReference type="PANTHER" id="PTHR30204">
    <property type="entry name" value="REDOX-CYCLING DRUG-SENSING TRANSCRIPTIONAL ACTIVATOR SOXR"/>
    <property type="match status" value="1"/>
</dbReference>
<gene>
    <name evidence="3" type="ORF">JRJ22_12320</name>
</gene>
<accession>A0ABX7LK59</accession>
<evidence type="ECO:0000313" key="4">
    <source>
        <dbReference type="Proteomes" id="UP000663452"/>
    </source>
</evidence>
<evidence type="ECO:0000259" key="2">
    <source>
        <dbReference type="PROSITE" id="PS50937"/>
    </source>
</evidence>
<dbReference type="InterPro" id="IPR047057">
    <property type="entry name" value="MerR_fam"/>
</dbReference>
<dbReference type="Proteomes" id="UP000663452">
    <property type="component" value="Chromosome"/>
</dbReference>
<dbReference type="PANTHER" id="PTHR30204:SF92">
    <property type="entry name" value="HTH-TYPE TRANSCRIPTIONAL REGULATOR ZNTR"/>
    <property type="match status" value="1"/>
</dbReference>
<dbReference type="SUPFAM" id="SSF46955">
    <property type="entry name" value="Putative DNA-binding domain"/>
    <property type="match status" value="1"/>
</dbReference>
<keyword evidence="1" id="KW-0238">DNA-binding</keyword>
<dbReference type="EMBL" id="CP070969">
    <property type="protein sequence ID" value="QSF47278.1"/>
    <property type="molecule type" value="Genomic_DNA"/>
</dbReference>
<dbReference type="SMART" id="SM00422">
    <property type="entry name" value="HTH_MERR"/>
    <property type="match status" value="1"/>
</dbReference>
<dbReference type="InterPro" id="IPR009061">
    <property type="entry name" value="DNA-bd_dom_put_sf"/>
</dbReference>
<protein>
    <submittedName>
        <fullName evidence="3">MerR family transcriptional regulator</fullName>
    </submittedName>
</protein>
<dbReference type="Pfam" id="PF13411">
    <property type="entry name" value="MerR_1"/>
    <property type="match status" value="1"/>
</dbReference>
<feature type="domain" description="HTH merR-type" evidence="2">
    <location>
        <begin position="7"/>
        <end position="72"/>
    </location>
</feature>
<keyword evidence="4" id="KW-1185">Reference proteome</keyword>
<proteinExistence type="predicted"/>
<reference evidence="3 4" key="1">
    <citation type="submission" date="2021-02" db="EMBL/GenBank/DDBJ databases">
        <title>Paenibacillus tianjinensis sp. nov.</title>
        <authorList>
            <person name="Liu H."/>
        </authorList>
    </citation>
    <scope>NUCLEOTIDE SEQUENCE [LARGE SCALE GENOMIC DNA]</scope>
    <source>
        <strain evidence="3 4">TB2019</strain>
    </source>
</reference>
<dbReference type="Gene3D" id="1.10.1660.10">
    <property type="match status" value="1"/>
</dbReference>
<organism evidence="3 4">
    <name type="scientific">Paenibacillus tianjinensis</name>
    <dbReference type="NCBI Taxonomy" id="2810347"/>
    <lineage>
        <taxon>Bacteria</taxon>
        <taxon>Bacillati</taxon>
        <taxon>Bacillota</taxon>
        <taxon>Bacilli</taxon>
        <taxon>Bacillales</taxon>
        <taxon>Paenibacillaceae</taxon>
        <taxon>Paenibacillus</taxon>
    </lineage>
</organism>
<evidence type="ECO:0000256" key="1">
    <source>
        <dbReference type="ARBA" id="ARBA00023125"/>
    </source>
</evidence>
<sequence>MGQYLSGEMAKAAKVNIETLRYYEKHGLLPAPQRSESGYRLYNEETLQRLLFIQNAKRCGFTLKEIKKALVKSAAGSIGIADFVAVIERKMIAIDVEIAKREQTKTMLGQLKGELQAKDKHPGVREVLGILQMDS</sequence>
<name>A0ABX7LK59_9BACL</name>
<dbReference type="PROSITE" id="PS50937">
    <property type="entry name" value="HTH_MERR_2"/>
    <property type="match status" value="1"/>
</dbReference>